<dbReference type="AlphaFoldDB" id="A0AA36GKU5"/>
<reference evidence="1" key="1">
    <citation type="submission" date="2023-07" db="EMBL/GenBank/DDBJ databases">
        <authorList>
            <consortium name="CYATHOMIX"/>
        </authorList>
    </citation>
    <scope>NUCLEOTIDE SEQUENCE</scope>
    <source>
        <strain evidence="1">N/A</strain>
    </source>
</reference>
<evidence type="ECO:0000313" key="1">
    <source>
        <dbReference type="EMBL" id="CAJ0593925.1"/>
    </source>
</evidence>
<dbReference type="EMBL" id="CATQJL010000112">
    <property type="protein sequence ID" value="CAJ0593925.1"/>
    <property type="molecule type" value="Genomic_DNA"/>
</dbReference>
<protein>
    <submittedName>
        <fullName evidence="1">Uncharacterized protein</fullName>
    </submittedName>
</protein>
<keyword evidence="2" id="KW-1185">Reference proteome</keyword>
<dbReference type="Proteomes" id="UP001176961">
    <property type="component" value="Unassembled WGS sequence"/>
</dbReference>
<comment type="caution">
    <text evidence="1">The sequence shown here is derived from an EMBL/GenBank/DDBJ whole genome shotgun (WGS) entry which is preliminary data.</text>
</comment>
<sequence length="475" mass="54735">MSDEKDELLKLINSGKYEEALNFLGNFGVANPERLRKLSIDTIFDAATRFRDNNDDKLRVFVLALLDFIHPETLKFRICFNFITGRTTPHFAELLTSQLRSIVTANFLESHPEWDELRNVLPLKLEEHLAKEDDPNVLESALAAADILYALNNIPFVLPERMTMIFTAAVHSAEMDLPRTFPLLFYYAKTHPFFPKLLSVTEPTPLIPCVYSRTSLGRYLIIGLTKYLRENEYNYERFFVTPVTNALAHITSLLEGLNTSDIDLCSKLILPLLRFVEDFEQQAFRVTIMDKCREIVQMFPSELRVLLIKRILTMVLDSQDLHLENEAAVVAWFVDQYRRDLDEDAFREEVGSFLGLLENTRYDNMSLAANYYSSVFVLIQSIAMKRINPSMLPELKTRLIQPIYDQISDYIQLQELREKEKKNKDPRAPALPEGMQVDVGPSFEGSVVDQMQLMLFECEQARSFVEEALRSISSG</sequence>
<name>A0AA36GKU5_CYLNA</name>
<proteinExistence type="predicted"/>
<gene>
    <name evidence="1" type="ORF">CYNAS_LOCUS5908</name>
</gene>
<organism evidence="1 2">
    <name type="scientific">Cylicocyclus nassatus</name>
    <name type="common">Nematode worm</name>
    <dbReference type="NCBI Taxonomy" id="53992"/>
    <lineage>
        <taxon>Eukaryota</taxon>
        <taxon>Metazoa</taxon>
        <taxon>Ecdysozoa</taxon>
        <taxon>Nematoda</taxon>
        <taxon>Chromadorea</taxon>
        <taxon>Rhabditida</taxon>
        <taxon>Rhabditina</taxon>
        <taxon>Rhabditomorpha</taxon>
        <taxon>Strongyloidea</taxon>
        <taxon>Strongylidae</taxon>
        <taxon>Cylicocyclus</taxon>
    </lineage>
</organism>
<accession>A0AA36GKU5</accession>
<evidence type="ECO:0000313" key="2">
    <source>
        <dbReference type="Proteomes" id="UP001176961"/>
    </source>
</evidence>